<dbReference type="RefSeq" id="WP_310577104.1">
    <property type="nucleotide sequence ID" value="NZ_JAVKPK010000089.1"/>
</dbReference>
<dbReference type="EMBL" id="JAVKPK010000089">
    <property type="protein sequence ID" value="MDR7667075.1"/>
    <property type="molecule type" value="Genomic_DNA"/>
</dbReference>
<dbReference type="NCBIfam" id="TIGR04272">
    <property type="entry name" value="cxxc_cxxc_Mbark"/>
    <property type="match status" value="1"/>
</dbReference>
<evidence type="ECO:0000256" key="1">
    <source>
        <dbReference type="SAM" id="MobiDB-lite"/>
    </source>
</evidence>
<organism evidence="3 4">
    <name type="scientific">Methanosarcina baikalica</name>
    <dbReference type="NCBI Taxonomy" id="3073890"/>
    <lineage>
        <taxon>Archaea</taxon>
        <taxon>Methanobacteriati</taxon>
        <taxon>Methanobacteriota</taxon>
        <taxon>Stenosarchaea group</taxon>
        <taxon>Methanomicrobia</taxon>
        <taxon>Methanosarcinales</taxon>
        <taxon>Methanosarcinaceae</taxon>
        <taxon>Methanosarcina</taxon>
    </lineage>
</organism>
<proteinExistence type="predicted"/>
<protein>
    <submittedName>
        <fullName evidence="3">CxxC-x17-CxxC domain-containing protein</fullName>
    </submittedName>
</protein>
<dbReference type="InterPro" id="IPR026363">
    <property type="entry name" value="CxxC-x17-CxxC_dom"/>
</dbReference>
<evidence type="ECO:0000313" key="4">
    <source>
        <dbReference type="Proteomes" id="UP001246244"/>
    </source>
</evidence>
<evidence type="ECO:0000259" key="2">
    <source>
        <dbReference type="Pfam" id="PF23477"/>
    </source>
</evidence>
<evidence type="ECO:0000313" key="3">
    <source>
        <dbReference type="EMBL" id="MDR7667075.1"/>
    </source>
</evidence>
<dbReference type="Proteomes" id="UP001246244">
    <property type="component" value="Unassembled WGS sequence"/>
</dbReference>
<sequence>MEGKDFQSKDRGSSRERDYSKGPQTMHKATCADCGEETEVPFKPDPDRPVYCRECYAKRKPKRY</sequence>
<dbReference type="Pfam" id="PF23477">
    <property type="entry name" value="zf_Tbcl_2"/>
    <property type="match status" value="1"/>
</dbReference>
<reference evidence="4" key="1">
    <citation type="submission" date="2023-07" db="EMBL/GenBank/DDBJ databases">
        <title>Whole-genome sequencing of a new Methanosarcina sp. Z-7115.</title>
        <authorList>
            <person name="Zhilina T.N."/>
            <person name="Merkel A.Y."/>
        </authorList>
    </citation>
    <scope>NUCLEOTIDE SEQUENCE [LARGE SCALE GENOMIC DNA]</scope>
    <source>
        <strain evidence="4">Z-7115</strain>
    </source>
</reference>
<comment type="caution">
    <text evidence="3">The sequence shown here is derived from an EMBL/GenBank/DDBJ whole genome shotgun (WGS) entry which is preliminary data.</text>
</comment>
<feature type="domain" description="CxxC-x17-CxxC" evidence="2">
    <location>
        <begin position="25"/>
        <end position="60"/>
    </location>
</feature>
<accession>A0ABU2D551</accession>
<feature type="compositionally biased region" description="Basic and acidic residues" evidence="1">
    <location>
        <begin position="1"/>
        <end position="20"/>
    </location>
</feature>
<keyword evidence="4" id="KW-1185">Reference proteome</keyword>
<gene>
    <name evidence="3" type="ORF">RG963_15085</name>
</gene>
<feature type="region of interest" description="Disordered" evidence="1">
    <location>
        <begin position="1"/>
        <end position="27"/>
    </location>
</feature>
<name>A0ABU2D551_9EURY</name>